<dbReference type="InterPro" id="IPR029481">
    <property type="entry name" value="ABC_trans_N"/>
</dbReference>
<dbReference type="GO" id="GO:0005524">
    <property type="term" value="F:ATP binding"/>
    <property type="evidence" value="ECO:0007669"/>
    <property type="project" value="UniProtKB-KW"/>
</dbReference>
<dbReference type="SUPFAM" id="SSF81665">
    <property type="entry name" value="Calcium ATPase, transmembrane domain M"/>
    <property type="match status" value="1"/>
</dbReference>
<feature type="transmembrane region" description="Helical" evidence="10">
    <location>
        <begin position="625"/>
        <end position="647"/>
    </location>
</feature>
<dbReference type="InterPro" id="IPR027417">
    <property type="entry name" value="P-loop_NTPase"/>
</dbReference>
<feature type="transmembrane region" description="Helical" evidence="10">
    <location>
        <begin position="1305"/>
        <end position="1329"/>
    </location>
</feature>
<dbReference type="PROSITE" id="PS00211">
    <property type="entry name" value="ABC_TRANSPORTER_1"/>
    <property type="match status" value="1"/>
</dbReference>
<dbReference type="InterPro" id="IPR003593">
    <property type="entry name" value="AAA+_ATPase"/>
</dbReference>
<evidence type="ECO:0000313" key="12">
    <source>
        <dbReference type="EMBL" id="GIZ44791.1"/>
    </source>
</evidence>
<keyword evidence="3" id="KW-0813">Transport</keyword>
<feature type="transmembrane region" description="Helical" evidence="10">
    <location>
        <begin position="1269"/>
        <end position="1293"/>
    </location>
</feature>
<dbReference type="InterPro" id="IPR034003">
    <property type="entry name" value="ABCG_PDR_2"/>
</dbReference>
<keyword evidence="6" id="KW-0067">ATP-binding</keyword>
<keyword evidence="8 10" id="KW-0472">Membrane</keyword>
<reference evidence="12 13" key="1">
    <citation type="submission" date="2021-01" db="EMBL/GenBank/DDBJ databases">
        <title>Cercospora kikuchii MAFF 305040 whole genome shotgun sequence.</title>
        <authorList>
            <person name="Kashiwa T."/>
            <person name="Suzuki T."/>
        </authorList>
    </citation>
    <scope>NUCLEOTIDE SEQUENCE [LARGE SCALE GENOMIC DNA]</scope>
    <source>
        <strain evidence="12 13">MAFF 305040</strain>
    </source>
</reference>
<name>A0A9P3FEV1_9PEZI</name>
<evidence type="ECO:0000256" key="9">
    <source>
        <dbReference type="SAM" id="MobiDB-lite"/>
    </source>
</evidence>
<dbReference type="InterPro" id="IPR010929">
    <property type="entry name" value="PDR_CDR_ABC"/>
</dbReference>
<feature type="region of interest" description="Disordered" evidence="9">
    <location>
        <begin position="775"/>
        <end position="804"/>
    </location>
</feature>
<dbReference type="GO" id="GO:0140359">
    <property type="term" value="F:ABC-type transporter activity"/>
    <property type="evidence" value="ECO:0007669"/>
    <property type="project" value="InterPro"/>
</dbReference>
<evidence type="ECO:0000256" key="1">
    <source>
        <dbReference type="ARBA" id="ARBA00004141"/>
    </source>
</evidence>
<accession>A0A9P3FEV1</accession>
<sequence>MTSSGTHANTEHDFDEGNDPDQAEQIRRETLVDNLARQFTAESAQVGHENPFDVQPGSPLDPDSPSFSARSWVKAFHKVISQASPRRSAGLAFQNLDVFGSASGAEMYQSTVGSMPFKVVGAIARAFGAQQQRFPILHKMEGLLHEGEMLCVLGPPGSGCSTLLKTIAGETYGFNVSTEAEINYHGIDAKTMHTSYRGEAIYTAEQDEHLPSMTVADTLFFAAMARTPYSLPKGVDRKRYATHLRDVIMAMFGISHTKDTKVGSDFVRGVSGGERKRVTIAEAALCYAPLQVWDNSTRGLDSANAVEFCKTLRVEGDIIGSTSIVAIYQAPQAAYDIFDKVTVLYEGRQIYFGPAEEAKAFFERMGFVCPQGQTTPDFLTSLTNGGERVVASGYEHLVPRTSNDFARKWQESNERRALQAQIAAYNQKHPIKGEDYRTFGQLRKKEKSKHQSTTSPYTMSYLRQVRLCTWRQWQELKATPEVTAFLLLLNFIEALIIASIFFNLKKTTSSFFGRGAVLFMQVALSAFASLLEIITLYAKRPVVEKHKRYALVHPSAEALGSILTSLPFKATNTIVVGSTLYFMANLRREAGAFFFYLLVTFTLVTGMSMFFRFVASITKSLEQALVPASVLMLGLVTYGGFVIPPSYMRGWSSWMKYVNPVYFGFGAITLNEFVGRNFTCDAFVPSGPGYEDVLPALRACNTKGSQPGSSFVQGARYVQTSFQYVNSDKWRNFGILVGFASGLAALHLVVSELVAAKRSKGEILVSKRRKPAVARARLSHSDEEKASESTFSAGTDDSGSPSASEGVQRQTAIFHWQNVCYEVMVKGQARTILDHVDGWVKPGTLTALMGVSGAGKTTLLDVLASRTTTGVISGDMLVDGKPRDNSFQRKTGYAQQSELHLETSTVREALQFSALLRQPSRYTLKERLDYVNTVIDLLDMQHYADAVVGVPGEGLNVEQRKRLTIGVELAARPSLLLFLDEPTSGLDSQTSWSICNLMEKLSKNGQAILCTIHQPSSILFQRFDRLLLLAKGGRTVYFGEIGRNSQILIDYFVANGGADCPAGVNPAEWMLSTIGAAPGSHSSIDWPTTWKNSPEYASVQDTLAQMRNLTRSESATLESEITEFAASFQAQLVQAAKRTFQQYWRTPSYVYSKTFLCVLTAIFIGFSFFKPENTQQGLQNQMFGVFLMLFITIQVIYQVIPMFVIQRTLYESRERQSRTYHWAAFVVSNVLAELVWNTLVAILSFLVWYYPMALFRNAEWTDTVHSRGFLAALFFWVAFLFAGSFAQVLIAALPSAEIASGVATLLGIGLYAFCGILVPKTALPGFWIFMYRVNPFTYIASGILSTTLANAPAKCASNEYLYFSAPANQTCGDYMQSYMSQNGGYLVDPAATGSKECQYCTVANTNRFLQRINVEYGERWRNFGLLWVYIVVNIFLTLALYWAARVPKKNKEKKA</sequence>
<dbReference type="InterPro" id="IPR003439">
    <property type="entry name" value="ABC_transporter-like_ATP-bd"/>
</dbReference>
<keyword evidence="13" id="KW-1185">Reference proteome</keyword>
<comment type="similarity">
    <text evidence="2">Belongs to the ABC transporter superfamily. ABCG family. PDR (TC 3.A.1.205) subfamily.</text>
</comment>
<feature type="transmembrane region" description="Helical" evidence="10">
    <location>
        <begin position="593"/>
        <end position="613"/>
    </location>
</feature>
<feature type="transmembrane region" description="Helical" evidence="10">
    <location>
        <begin position="1220"/>
        <end position="1249"/>
    </location>
</feature>
<evidence type="ECO:0000256" key="2">
    <source>
        <dbReference type="ARBA" id="ARBA00006012"/>
    </source>
</evidence>
<dbReference type="SMART" id="SM00382">
    <property type="entry name" value="AAA"/>
    <property type="match status" value="2"/>
</dbReference>
<dbReference type="Pfam" id="PF06422">
    <property type="entry name" value="PDR_CDR"/>
    <property type="match status" value="1"/>
</dbReference>
<dbReference type="PROSITE" id="PS50893">
    <property type="entry name" value="ABC_TRANSPORTER_2"/>
    <property type="match status" value="2"/>
</dbReference>
<keyword evidence="4 10" id="KW-0812">Transmembrane</keyword>
<evidence type="ECO:0000256" key="7">
    <source>
        <dbReference type="ARBA" id="ARBA00022989"/>
    </source>
</evidence>
<dbReference type="Proteomes" id="UP000825890">
    <property type="component" value="Unassembled WGS sequence"/>
</dbReference>
<dbReference type="CDD" id="cd03233">
    <property type="entry name" value="ABCG_PDR_domain1"/>
    <property type="match status" value="1"/>
</dbReference>
<feature type="domain" description="ABC transporter" evidence="11">
    <location>
        <begin position="814"/>
        <end position="1056"/>
    </location>
</feature>
<dbReference type="PANTHER" id="PTHR19241">
    <property type="entry name" value="ATP-BINDING CASSETTE TRANSPORTER"/>
    <property type="match status" value="1"/>
</dbReference>
<feature type="domain" description="ABC transporter" evidence="11">
    <location>
        <begin position="117"/>
        <end position="371"/>
    </location>
</feature>
<dbReference type="InterPro" id="IPR017871">
    <property type="entry name" value="ABC_transporter-like_CS"/>
</dbReference>
<feature type="region of interest" description="Disordered" evidence="9">
    <location>
        <begin position="1"/>
        <end position="27"/>
    </location>
</feature>
<dbReference type="OrthoDB" id="245989at2759"/>
<dbReference type="InterPro" id="IPR034001">
    <property type="entry name" value="ABCG_PDR_1"/>
</dbReference>
<feature type="transmembrane region" description="Helical" evidence="10">
    <location>
        <begin position="1150"/>
        <end position="1169"/>
    </location>
</feature>
<evidence type="ECO:0000259" key="11">
    <source>
        <dbReference type="PROSITE" id="PS50893"/>
    </source>
</evidence>
<evidence type="ECO:0000256" key="5">
    <source>
        <dbReference type="ARBA" id="ARBA00022741"/>
    </source>
</evidence>
<proteinExistence type="inferred from homology"/>
<organism evidence="12 13">
    <name type="scientific">Cercospora kikuchii</name>
    <dbReference type="NCBI Taxonomy" id="84275"/>
    <lineage>
        <taxon>Eukaryota</taxon>
        <taxon>Fungi</taxon>
        <taxon>Dikarya</taxon>
        <taxon>Ascomycota</taxon>
        <taxon>Pezizomycotina</taxon>
        <taxon>Dothideomycetes</taxon>
        <taxon>Dothideomycetidae</taxon>
        <taxon>Mycosphaerellales</taxon>
        <taxon>Mycosphaerellaceae</taxon>
        <taxon>Cercospora</taxon>
    </lineage>
</organism>
<evidence type="ECO:0000256" key="3">
    <source>
        <dbReference type="ARBA" id="ARBA00022448"/>
    </source>
</evidence>
<dbReference type="GO" id="GO:0016887">
    <property type="term" value="F:ATP hydrolysis activity"/>
    <property type="evidence" value="ECO:0007669"/>
    <property type="project" value="InterPro"/>
</dbReference>
<dbReference type="CDD" id="cd03232">
    <property type="entry name" value="ABCG_PDR_domain2"/>
    <property type="match status" value="1"/>
</dbReference>
<evidence type="ECO:0000256" key="10">
    <source>
        <dbReference type="SAM" id="Phobius"/>
    </source>
</evidence>
<feature type="compositionally biased region" description="Polar residues" evidence="9">
    <location>
        <begin position="788"/>
        <end position="804"/>
    </location>
</feature>
<dbReference type="GO" id="GO:0016020">
    <property type="term" value="C:membrane"/>
    <property type="evidence" value="ECO:0007669"/>
    <property type="project" value="UniProtKB-SubCell"/>
</dbReference>
<feature type="region of interest" description="Disordered" evidence="9">
    <location>
        <begin position="43"/>
        <end position="66"/>
    </location>
</feature>
<dbReference type="EMBL" id="BOLY01000005">
    <property type="protein sequence ID" value="GIZ44791.1"/>
    <property type="molecule type" value="Genomic_DNA"/>
</dbReference>
<evidence type="ECO:0000256" key="8">
    <source>
        <dbReference type="ARBA" id="ARBA00023136"/>
    </source>
</evidence>
<keyword evidence="7 10" id="KW-1133">Transmembrane helix</keyword>
<protein>
    <recommendedName>
        <fullName evidence="11">ABC transporter domain-containing protein</fullName>
    </recommendedName>
</protein>
<dbReference type="FunFam" id="3.40.50.300:FF:000054">
    <property type="entry name" value="ABC multidrug transporter atrF"/>
    <property type="match status" value="1"/>
</dbReference>
<comment type="caution">
    <text evidence="12">The sequence shown here is derived from an EMBL/GenBank/DDBJ whole genome shotgun (WGS) entry which is preliminary data.</text>
</comment>
<feature type="transmembrane region" description="Helical" evidence="10">
    <location>
        <begin position="1426"/>
        <end position="1444"/>
    </location>
</feature>
<feature type="transmembrane region" description="Helical" evidence="10">
    <location>
        <begin position="484"/>
        <end position="504"/>
    </location>
</feature>
<dbReference type="SUPFAM" id="SSF52540">
    <property type="entry name" value="P-loop containing nucleoside triphosphate hydrolases"/>
    <property type="match status" value="2"/>
</dbReference>
<gene>
    <name evidence="12" type="ORF">CKM354_000797800</name>
</gene>
<dbReference type="Pfam" id="PF14510">
    <property type="entry name" value="ABC_trans_N"/>
    <property type="match status" value="1"/>
</dbReference>
<feature type="transmembrane region" description="Helical" evidence="10">
    <location>
        <begin position="730"/>
        <end position="750"/>
    </location>
</feature>
<evidence type="ECO:0000313" key="13">
    <source>
        <dbReference type="Proteomes" id="UP000825890"/>
    </source>
</evidence>
<keyword evidence="5" id="KW-0547">Nucleotide-binding</keyword>
<dbReference type="Gene3D" id="3.40.50.300">
    <property type="entry name" value="P-loop containing nucleotide triphosphate hydrolases"/>
    <property type="match status" value="2"/>
</dbReference>
<comment type="subcellular location">
    <subcellularLocation>
        <location evidence="1">Membrane</location>
        <topology evidence="1">Multi-pass membrane protein</topology>
    </subcellularLocation>
</comment>
<dbReference type="GeneID" id="68293553"/>
<evidence type="ECO:0000256" key="4">
    <source>
        <dbReference type="ARBA" id="ARBA00022692"/>
    </source>
</evidence>
<dbReference type="InterPro" id="IPR013525">
    <property type="entry name" value="ABC2_TM"/>
</dbReference>
<dbReference type="RefSeq" id="XP_044659278.1">
    <property type="nucleotide sequence ID" value="XM_044803343.1"/>
</dbReference>
<feature type="transmembrane region" description="Helical" evidence="10">
    <location>
        <begin position="516"/>
        <end position="538"/>
    </location>
</feature>
<evidence type="ECO:0000256" key="6">
    <source>
        <dbReference type="ARBA" id="ARBA00022840"/>
    </source>
</evidence>
<dbReference type="Pfam" id="PF01061">
    <property type="entry name" value="ABC2_membrane"/>
    <property type="match status" value="2"/>
</dbReference>
<dbReference type="InterPro" id="IPR023298">
    <property type="entry name" value="ATPase_P-typ_TM_dom_sf"/>
</dbReference>
<dbReference type="Pfam" id="PF00005">
    <property type="entry name" value="ABC_tran"/>
    <property type="match status" value="2"/>
</dbReference>
<feature type="transmembrane region" description="Helical" evidence="10">
    <location>
        <begin position="1181"/>
        <end position="1200"/>
    </location>
</feature>
<feature type="compositionally biased region" description="Acidic residues" evidence="9">
    <location>
        <begin position="13"/>
        <end position="22"/>
    </location>
</feature>